<dbReference type="GO" id="GO:0003677">
    <property type="term" value="F:DNA binding"/>
    <property type="evidence" value="ECO:0007669"/>
    <property type="project" value="UniProtKB-KW"/>
</dbReference>
<protein>
    <submittedName>
        <fullName evidence="8">RNA polymerase sigma-70 factor (ECF subfamily)</fullName>
    </submittedName>
</protein>
<dbReference type="GO" id="GO:0016987">
    <property type="term" value="F:sigma factor activity"/>
    <property type="evidence" value="ECO:0007669"/>
    <property type="project" value="UniProtKB-KW"/>
</dbReference>
<dbReference type="InterPro" id="IPR036388">
    <property type="entry name" value="WH-like_DNA-bd_sf"/>
</dbReference>
<dbReference type="Proteomes" id="UP000717624">
    <property type="component" value="Unassembled WGS sequence"/>
</dbReference>
<dbReference type="NCBIfam" id="TIGR02937">
    <property type="entry name" value="sigma70-ECF"/>
    <property type="match status" value="1"/>
</dbReference>
<dbReference type="PANTHER" id="PTHR43133">
    <property type="entry name" value="RNA POLYMERASE ECF-TYPE SIGMA FACTO"/>
    <property type="match status" value="1"/>
</dbReference>
<dbReference type="AlphaFoldDB" id="A0A938Y447"/>
<keyword evidence="9" id="KW-1185">Reference proteome</keyword>
<evidence type="ECO:0000256" key="3">
    <source>
        <dbReference type="ARBA" id="ARBA00023082"/>
    </source>
</evidence>
<dbReference type="InterPro" id="IPR013324">
    <property type="entry name" value="RNA_pol_sigma_r3/r4-like"/>
</dbReference>
<evidence type="ECO:0000256" key="1">
    <source>
        <dbReference type="ARBA" id="ARBA00010641"/>
    </source>
</evidence>
<dbReference type="InterPro" id="IPR039425">
    <property type="entry name" value="RNA_pol_sigma-70-like"/>
</dbReference>
<keyword evidence="2" id="KW-0805">Transcription regulation</keyword>
<dbReference type="InterPro" id="IPR014284">
    <property type="entry name" value="RNA_pol_sigma-70_dom"/>
</dbReference>
<gene>
    <name evidence="8" type="ORF">JOD01_003257</name>
</gene>
<evidence type="ECO:0000256" key="5">
    <source>
        <dbReference type="ARBA" id="ARBA00023163"/>
    </source>
</evidence>
<comment type="similarity">
    <text evidence="1">Belongs to the sigma-70 factor family. ECF subfamily.</text>
</comment>
<dbReference type="SUPFAM" id="SSF88659">
    <property type="entry name" value="Sigma3 and sigma4 domains of RNA polymerase sigma factors"/>
    <property type="match status" value="1"/>
</dbReference>
<evidence type="ECO:0000256" key="4">
    <source>
        <dbReference type="ARBA" id="ARBA00023125"/>
    </source>
</evidence>
<feature type="domain" description="RNA polymerase sigma-70 region 2" evidence="6">
    <location>
        <begin position="26"/>
        <end position="94"/>
    </location>
</feature>
<keyword evidence="3" id="KW-0731">Sigma factor</keyword>
<comment type="caution">
    <text evidence="8">The sequence shown here is derived from an EMBL/GenBank/DDBJ whole genome shotgun (WGS) entry which is preliminary data.</text>
</comment>
<organism evidence="8 9">
    <name type="scientific">Brevibacillus fulvus</name>
    <dbReference type="NCBI Taxonomy" id="1125967"/>
    <lineage>
        <taxon>Bacteria</taxon>
        <taxon>Bacillati</taxon>
        <taxon>Bacillota</taxon>
        <taxon>Bacilli</taxon>
        <taxon>Bacillales</taxon>
        <taxon>Paenibacillaceae</taxon>
        <taxon>Brevibacillus</taxon>
    </lineage>
</organism>
<dbReference type="InterPro" id="IPR007627">
    <property type="entry name" value="RNA_pol_sigma70_r2"/>
</dbReference>
<evidence type="ECO:0000256" key="2">
    <source>
        <dbReference type="ARBA" id="ARBA00023015"/>
    </source>
</evidence>
<evidence type="ECO:0000313" key="8">
    <source>
        <dbReference type="EMBL" id="MBM7591606.1"/>
    </source>
</evidence>
<keyword evidence="4" id="KW-0238">DNA-binding</keyword>
<dbReference type="GO" id="GO:0006352">
    <property type="term" value="P:DNA-templated transcription initiation"/>
    <property type="evidence" value="ECO:0007669"/>
    <property type="project" value="InterPro"/>
</dbReference>
<dbReference type="PANTHER" id="PTHR43133:SF62">
    <property type="entry name" value="RNA POLYMERASE SIGMA FACTOR SIGZ"/>
    <property type="match status" value="1"/>
</dbReference>
<dbReference type="InterPro" id="IPR013325">
    <property type="entry name" value="RNA_pol_sigma_r2"/>
</dbReference>
<dbReference type="Pfam" id="PF04545">
    <property type="entry name" value="Sigma70_r4"/>
    <property type="match status" value="1"/>
</dbReference>
<reference evidence="8" key="1">
    <citation type="submission" date="2021-01" db="EMBL/GenBank/DDBJ databases">
        <title>Genomic Encyclopedia of Type Strains, Phase IV (KMG-IV): sequencing the most valuable type-strain genomes for metagenomic binning, comparative biology and taxonomic classification.</title>
        <authorList>
            <person name="Goeker M."/>
        </authorList>
    </citation>
    <scope>NUCLEOTIDE SEQUENCE</scope>
    <source>
        <strain evidence="8">DSM 25523</strain>
    </source>
</reference>
<dbReference type="Gene3D" id="1.10.1740.10">
    <property type="match status" value="1"/>
</dbReference>
<evidence type="ECO:0000259" key="7">
    <source>
        <dbReference type="Pfam" id="PF04545"/>
    </source>
</evidence>
<accession>A0A938Y447</accession>
<dbReference type="RefSeq" id="WP_204519305.1">
    <property type="nucleotide sequence ID" value="NZ_BAABIN010000037.1"/>
</dbReference>
<sequence length="197" mass="23085">MSQSRDEAVDLLEEIKRGSITAFEQFYERYVSLVFQIAMRVVEDRMEAEDICHDVFLEVYRKADQFDPARGSVEAWLAVKTRTRSLDRLRKRKNRVLEENAGSEREWQTEPFETEEKAIARLNREALQRAIQNIPSPQREAVYRVYFQSRTHQEVAERMGRPLGTVKSLIRYGLQNVRKQLCQMGWLEQSGGAKKGE</sequence>
<dbReference type="InterPro" id="IPR007630">
    <property type="entry name" value="RNA_pol_sigma70_r4"/>
</dbReference>
<name>A0A938Y447_9BACL</name>
<keyword evidence="5" id="KW-0804">Transcription</keyword>
<proteinExistence type="inferred from homology"/>
<dbReference type="Gene3D" id="1.10.10.10">
    <property type="entry name" value="Winged helix-like DNA-binding domain superfamily/Winged helix DNA-binding domain"/>
    <property type="match status" value="1"/>
</dbReference>
<dbReference type="Pfam" id="PF04542">
    <property type="entry name" value="Sigma70_r2"/>
    <property type="match status" value="1"/>
</dbReference>
<dbReference type="EMBL" id="JAFBEB010000013">
    <property type="protein sequence ID" value="MBM7591606.1"/>
    <property type="molecule type" value="Genomic_DNA"/>
</dbReference>
<evidence type="ECO:0000313" key="9">
    <source>
        <dbReference type="Proteomes" id="UP000717624"/>
    </source>
</evidence>
<feature type="domain" description="RNA polymerase sigma-70 region 4" evidence="7">
    <location>
        <begin position="130"/>
        <end position="179"/>
    </location>
</feature>
<evidence type="ECO:0000259" key="6">
    <source>
        <dbReference type="Pfam" id="PF04542"/>
    </source>
</evidence>
<dbReference type="SUPFAM" id="SSF88946">
    <property type="entry name" value="Sigma2 domain of RNA polymerase sigma factors"/>
    <property type="match status" value="1"/>
</dbReference>